<feature type="chain" id="PRO_5009310904" evidence="2">
    <location>
        <begin position="17"/>
        <end position="250"/>
    </location>
</feature>
<evidence type="ECO:0000313" key="4">
    <source>
        <dbReference type="WBParaSite" id="Hba_10919"/>
    </source>
</evidence>
<dbReference type="Pfam" id="PF10318">
    <property type="entry name" value="7TM_GPCR_Srh"/>
    <property type="match status" value="1"/>
</dbReference>
<keyword evidence="1" id="KW-0472">Membrane</keyword>
<feature type="transmembrane region" description="Helical" evidence="1">
    <location>
        <begin position="164"/>
        <end position="187"/>
    </location>
</feature>
<keyword evidence="1" id="KW-0812">Transmembrane</keyword>
<feature type="transmembrane region" description="Helical" evidence="1">
    <location>
        <begin position="86"/>
        <end position="107"/>
    </location>
</feature>
<evidence type="ECO:0000256" key="1">
    <source>
        <dbReference type="SAM" id="Phobius"/>
    </source>
</evidence>
<reference evidence="4" key="1">
    <citation type="submission" date="2016-11" db="UniProtKB">
        <authorList>
            <consortium name="WormBaseParasite"/>
        </authorList>
    </citation>
    <scope>IDENTIFICATION</scope>
</reference>
<dbReference type="AlphaFoldDB" id="A0A1I7X047"/>
<protein>
    <submittedName>
        <fullName evidence="4">G_PROTEIN_RECEP_F1_2 domain-containing protein</fullName>
    </submittedName>
</protein>
<feature type="signal peptide" evidence="2">
    <location>
        <begin position="1"/>
        <end position="16"/>
    </location>
</feature>
<name>A0A1I7X047_HETBA</name>
<dbReference type="PANTHER" id="PTHR22941">
    <property type="entry name" value="SERPENTINE RECEPTOR"/>
    <property type="match status" value="1"/>
</dbReference>
<dbReference type="InterPro" id="IPR053220">
    <property type="entry name" value="Nematode_rcpt-like_serp_H"/>
</dbReference>
<keyword evidence="3" id="KW-1185">Reference proteome</keyword>
<sequence>MFIVSLTLILRDSLISVKMIMVKGTSGTRQMSGSDLRAIVVADAPKLSHLGFCFRCICKRPLQTCSFLSHTCCNRTWISHHQTFKLLINLIIVLTFLGLICHIQYILRRHCDHLTVHTQGLQKKFLRTQIIQVAIPIVLLFIPIISFSIRVLDGRLGLQILNDILMMMLSVYGVVATIFLIFCNTSYREFILEKVRKIATKLVFPVEDLAVTKTITVFLDSMLLPFVVCRHRNWLPQSVARTTSRTIAMQ</sequence>
<dbReference type="WBParaSite" id="Hba_10919">
    <property type="protein sequence ID" value="Hba_10919"/>
    <property type="gene ID" value="Hba_10919"/>
</dbReference>
<feature type="transmembrane region" description="Helical" evidence="1">
    <location>
        <begin position="128"/>
        <end position="152"/>
    </location>
</feature>
<proteinExistence type="predicted"/>
<organism evidence="3 4">
    <name type="scientific">Heterorhabditis bacteriophora</name>
    <name type="common">Entomopathogenic nematode worm</name>
    <dbReference type="NCBI Taxonomy" id="37862"/>
    <lineage>
        <taxon>Eukaryota</taxon>
        <taxon>Metazoa</taxon>
        <taxon>Ecdysozoa</taxon>
        <taxon>Nematoda</taxon>
        <taxon>Chromadorea</taxon>
        <taxon>Rhabditida</taxon>
        <taxon>Rhabditina</taxon>
        <taxon>Rhabditomorpha</taxon>
        <taxon>Strongyloidea</taxon>
        <taxon>Heterorhabditidae</taxon>
        <taxon>Heterorhabditis</taxon>
    </lineage>
</organism>
<dbReference type="InterPro" id="IPR019422">
    <property type="entry name" value="7TM_GPCR_serpentine_rcpt_Srh"/>
</dbReference>
<keyword evidence="1" id="KW-1133">Transmembrane helix</keyword>
<evidence type="ECO:0000256" key="2">
    <source>
        <dbReference type="SAM" id="SignalP"/>
    </source>
</evidence>
<accession>A0A1I7X047</accession>
<keyword evidence="2" id="KW-0732">Signal</keyword>
<evidence type="ECO:0000313" key="3">
    <source>
        <dbReference type="Proteomes" id="UP000095283"/>
    </source>
</evidence>
<dbReference type="Proteomes" id="UP000095283">
    <property type="component" value="Unplaced"/>
</dbReference>